<dbReference type="AlphaFoldDB" id="R9PAG7"/>
<gene>
    <name evidence="2" type="ORF">PHSY_005836</name>
</gene>
<evidence type="ECO:0000256" key="1">
    <source>
        <dbReference type="SAM" id="MobiDB-lite"/>
    </source>
</evidence>
<reference evidence="3" key="1">
    <citation type="journal article" date="2013" name="Genome Announc.">
        <title>Draft genome sequence of the basidiomycetous yeast-like fungus Pseudozyma hubeiensis SY62, which produces an abundant amount of the biosurfactant mannosylerythritol lipids.</title>
        <authorList>
            <person name="Konishi M."/>
            <person name="Hatada Y."/>
            <person name="Horiuchi J."/>
        </authorList>
    </citation>
    <scope>NUCLEOTIDE SEQUENCE [LARGE SCALE GENOMIC DNA]</scope>
    <source>
        <strain evidence="3">SY62</strain>
    </source>
</reference>
<evidence type="ECO:0000313" key="2">
    <source>
        <dbReference type="EMBL" id="GAC98247.1"/>
    </source>
</evidence>
<protein>
    <submittedName>
        <fullName evidence="2">Legume-like lectin</fullName>
    </submittedName>
</protein>
<feature type="region of interest" description="Disordered" evidence="1">
    <location>
        <begin position="278"/>
        <end position="307"/>
    </location>
</feature>
<proteinExistence type="predicted"/>
<name>R9PAG7_PSEHS</name>
<keyword evidence="3" id="KW-1185">Reference proteome</keyword>
<dbReference type="Proteomes" id="UP000014071">
    <property type="component" value="Unassembled WGS sequence"/>
</dbReference>
<dbReference type="GeneID" id="24111113"/>
<organism evidence="2 3">
    <name type="scientific">Pseudozyma hubeiensis (strain SY62)</name>
    <name type="common">Yeast</name>
    <dbReference type="NCBI Taxonomy" id="1305764"/>
    <lineage>
        <taxon>Eukaryota</taxon>
        <taxon>Fungi</taxon>
        <taxon>Dikarya</taxon>
        <taxon>Basidiomycota</taxon>
        <taxon>Ustilaginomycotina</taxon>
        <taxon>Ustilaginomycetes</taxon>
        <taxon>Ustilaginales</taxon>
        <taxon>Ustilaginaceae</taxon>
        <taxon>Pseudozyma</taxon>
    </lineage>
</organism>
<dbReference type="EMBL" id="DF238816">
    <property type="protein sequence ID" value="GAC98247.1"/>
    <property type="molecule type" value="Genomic_DNA"/>
</dbReference>
<keyword evidence="2" id="KW-0430">Lectin</keyword>
<dbReference type="RefSeq" id="XP_012191834.1">
    <property type="nucleotide sequence ID" value="XM_012336444.1"/>
</dbReference>
<dbReference type="HOGENOM" id="CLU_744196_0_0_1"/>
<evidence type="ECO:0000313" key="3">
    <source>
        <dbReference type="Proteomes" id="UP000014071"/>
    </source>
</evidence>
<accession>R9PAG7</accession>
<dbReference type="GO" id="GO:0030246">
    <property type="term" value="F:carbohydrate binding"/>
    <property type="evidence" value="ECO:0007669"/>
    <property type="project" value="UniProtKB-KW"/>
</dbReference>
<sequence>MLELEPGCVEVAPTGLLYSNGLLFSGHVGKAKVRIASQSCFETHSFSDIRRFLCRRNTTLQVYDMHVILNVRQGFKLPGHFTVVRICVPILIVLFGLAVALARLNPSSLALDVAQEQRSCLLFDQARRHVPTWHAPRQEKKSFYSSPIVYTPMEECPDPSALNRRRMLAINAISDQILSNGEPQGHAGIIRVRPDEHKDFSILHWTTTCFLASGRITLVYIGEATESTVNRKPIDLTVAQLDPALAIKYVAFGEGFMANVRREWWAYKNQMKQIGPRNYVQKQQQNQKQSAEHKKEDSSQDIGPLDVSSWPGRWTVLRFETVQQSKENTLAHFAIVNTSFDERNTAIGTNDYQRDSVCTRASLFVLRIVEDL</sequence>